<dbReference type="Proteomes" id="UP000283387">
    <property type="component" value="Unassembled WGS sequence"/>
</dbReference>
<accession>A0A419W4D8</accession>
<name>A0A419W4D8_9BACT</name>
<comment type="caution">
    <text evidence="8">The sequence shown here is derived from an EMBL/GenBank/DDBJ whole genome shotgun (WGS) entry which is preliminary data.</text>
</comment>
<evidence type="ECO:0000256" key="3">
    <source>
        <dbReference type="ARBA" id="ARBA00023004"/>
    </source>
</evidence>
<protein>
    <submittedName>
        <fullName evidence="8">Rieske-like 2Fe-2S protein</fullName>
    </submittedName>
</protein>
<evidence type="ECO:0000256" key="6">
    <source>
        <dbReference type="ARBA" id="ARBA00034078"/>
    </source>
</evidence>
<dbReference type="GO" id="GO:0051537">
    <property type="term" value="F:2 iron, 2 sulfur cluster binding"/>
    <property type="evidence" value="ECO:0007669"/>
    <property type="project" value="UniProtKB-KW"/>
</dbReference>
<dbReference type="EMBL" id="RAPN01000001">
    <property type="protein sequence ID" value="RKD90315.1"/>
    <property type="molecule type" value="Genomic_DNA"/>
</dbReference>
<keyword evidence="2" id="KW-0479">Metal-binding</keyword>
<evidence type="ECO:0000313" key="9">
    <source>
        <dbReference type="Proteomes" id="UP000283387"/>
    </source>
</evidence>
<dbReference type="InterPro" id="IPR014349">
    <property type="entry name" value="Rieske_Fe-S_prot"/>
</dbReference>
<dbReference type="Pfam" id="PF00355">
    <property type="entry name" value="Rieske"/>
    <property type="match status" value="1"/>
</dbReference>
<dbReference type="PANTHER" id="PTHR10134">
    <property type="entry name" value="CYTOCHROME B-C1 COMPLEX SUBUNIT RIESKE, MITOCHONDRIAL"/>
    <property type="match status" value="1"/>
</dbReference>
<keyword evidence="1" id="KW-0001">2Fe-2S</keyword>
<comment type="cofactor">
    <cofactor evidence="6">
        <name>[2Fe-2S] cluster</name>
        <dbReference type="ChEBI" id="CHEBI:190135"/>
    </cofactor>
</comment>
<dbReference type="InterPro" id="IPR005805">
    <property type="entry name" value="Rieske_Fe-S_prot_C"/>
</dbReference>
<dbReference type="RefSeq" id="WP_120271732.1">
    <property type="nucleotide sequence ID" value="NZ_RAPN01000001.1"/>
</dbReference>
<dbReference type="InterPro" id="IPR017941">
    <property type="entry name" value="Rieske_2Fe-2S"/>
</dbReference>
<dbReference type="GO" id="GO:0016020">
    <property type="term" value="C:membrane"/>
    <property type="evidence" value="ECO:0007669"/>
    <property type="project" value="InterPro"/>
</dbReference>
<dbReference type="OrthoDB" id="165343at2"/>
<evidence type="ECO:0000256" key="2">
    <source>
        <dbReference type="ARBA" id="ARBA00022723"/>
    </source>
</evidence>
<evidence type="ECO:0000256" key="5">
    <source>
        <dbReference type="ARBA" id="ARBA00023157"/>
    </source>
</evidence>
<feature type="domain" description="Rieske" evidence="7">
    <location>
        <begin position="42"/>
        <end position="135"/>
    </location>
</feature>
<proteinExistence type="predicted"/>
<dbReference type="CDD" id="cd03467">
    <property type="entry name" value="Rieske"/>
    <property type="match status" value="1"/>
</dbReference>
<sequence>MMKIGRRKFFKGILYSLASLEFGYVFIRLLGHRKGALAETSYYEAGEVSVFEKGRVYPFGSAEFFLCRLDDGGFIAVSSKCTHLGCVIQFNTNHDRFECPCHASAFDKDGSVISSPAARALDYYPIAFKGNKVLVDTANPVKRSKFDRSQVMYA</sequence>
<dbReference type="PROSITE" id="PS51296">
    <property type="entry name" value="RIESKE"/>
    <property type="match status" value="1"/>
</dbReference>
<keyword evidence="3" id="KW-0408">Iron</keyword>
<organism evidence="8 9">
    <name type="scientific">Mangrovibacterium diazotrophicum</name>
    <dbReference type="NCBI Taxonomy" id="1261403"/>
    <lineage>
        <taxon>Bacteria</taxon>
        <taxon>Pseudomonadati</taxon>
        <taxon>Bacteroidota</taxon>
        <taxon>Bacteroidia</taxon>
        <taxon>Marinilabiliales</taxon>
        <taxon>Prolixibacteraceae</taxon>
        <taxon>Mangrovibacterium</taxon>
    </lineage>
</organism>
<keyword evidence="9" id="KW-1185">Reference proteome</keyword>
<reference evidence="8 9" key="1">
    <citation type="submission" date="2018-09" db="EMBL/GenBank/DDBJ databases">
        <title>Genomic Encyclopedia of Archaeal and Bacterial Type Strains, Phase II (KMG-II): from individual species to whole genera.</title>
        <authorList>
            <person name="Goeker M."/>
        </authorList>
    </citation>
    <scope>NUCLEOTIDE SEQUENCE [LARGE SCALE GENOMIC DNA]</scope>
    <source>
        <strain evidence="8 9">DSM 27148</strain>
    </source>
</reference>
<keyword evidence="5" id="KW-1015">Disulfide bond</keyword>
<dbReference type="AlphaFoldDB" id="A0A419W4D8"/>
<dbReference type="SUPFAM" id="SSF50022">
    <property type="entry name" value="ISP domain"/>
    <property type="match status" value="1"/>
</dbReference>
<dbReference type="InterPro" id="IPR036922">
    <property type="entry name" value="Rieske_2Fe-2S_sf"/>
</dbReference>
<evidence type="ECO:0000256" key="1">
    <source>
        <dbReference type="ARBA" id="ARBA00022714"/>
    </source>
</evidence>
<evidence type="ECO:0000259" key="7">
    <source>
        <dbReference type="PROSITE" id="PS51296"/>
    </source>
</evidence>
<evidence type="ECO:0000256" key="4">
    <source>
        <dbReference type="ARBA" id="ARBA00023014"/>
    </source>
</evidence>
<dbReference type="PRINTS" id="PR00162">
    <property type="entry name" value="RIESKE"/>
</dbReference>
<evidence type="ECO:0000313" key="8">
    <source>
        <dbReference type="EMBL" id="RKD90315.1"/>
    </source>
</evidence>
<gene>
    <name evidence="8" type="ORF">BC643_0652</name>
</gene>
<dbReference type="Gene3D" id="2.102.10.10">
    <property type="entry name" value="Rieske [2Fe-2S] iron-sulphur domain"/>
    <property type="match status" value="1"/>
</dbReference>
<keyword evidence="4" id="KW-0411">Iron-sulfur</keyword>
<dbReference type="GO" id="GO:0046872">
    <property type="term" value="F:metal ion binding"/>
    <property type="evidence" value="ECO:0007669"/>
    <property type="project" value="UniProtKB-KW"/>
</dbReference>